<dbReference type="AlphaFoldDB" id="K3ZGG8"/>
<accession>K3ZGG8</accession>
<protein>
    <submittedName>
        <fullName evidence="1">Uncharacterized protein</fullName>
    </submittedName>
</protein>
<reference evidence="1" key="2">
    <citation type="submission" date="2018-08" db="UniProtKB">
        <authorList>
            <consortium name="EnsemblPlants"/>
        </authorList>
    </citation>
    <scope>IDENTIFICATION</scope>
    <source>
        <strain evidence="1">Yugu1</strain>
    </source>
</reference>
<sequence>MCALVMCISHSDFNLLQLTLLEHDLPKCSLTTLILGFLLLI</sequence>
<dbReference type="HOGENOM" id="CLU_3280448_0_0_1"/>
<evidence type="ECO:0000313" key="2">
    <source>
        <dbReference type="Proteomes" id="UP000004995"/>
    </source>
</evidence>
<reference evidence="2" key="1">
    <citation type="journal article" date="2012" name="Nat. Biotechnol.">
        <title>Reference genome sequence of the model plant Setaria.</title>
        <authorList>
            <person name="Bennetzen J.L."/>
            <person name="Schmutz J."/>
            <person name="Wang H."/>
            <person name="Percifield R."/>
            <person name="Hawkins J."/>
            <person name="Pontaroli A.C."/>
            <person name="Estep M."/>
            <person name="Feng L."/>
            <person name="Vaughn J.N."/>
            <person name="Grimwood J."/>
            <person name="Jenkins J."/>
            <person name="Barry K."/>
            <person name="Lindquist E."/>
            <person name="Hellsten U."/>
            <person name="Deshpande S."/>
            <person name="Wang X."/>
            <person name="Wu X."/>
            <person name="Mitros T."/>
            <person name="Triplett J."/>
            <person name="Yang X."/>
            <person name="Ye C.Y."/>
            <person name="Mauro-Herrera M."/>
            <person name="Wang L."/>
            <person name="Li P."/>
            <person name="Sharma M."/>
            <person name="Sharma R."/>
            <person name="Ronald P.C."/>
            <person name="Panaud O."/>
            <person name="Kellogg E.A."/>
            <person name="Brutnell T.P."/>
            <person name="Doust A.N."/>
            <person name="Tuskan G.A."/>
            <person name="Rokhsar D."/>
            <person name="Devos K.M."/>
        </authorList>
    </citation>
    <scope>NUCLEOTIDE SEQUENCE [LARGE SCALE GENOMIC DNA]</scope>
    <source>
        <strain evidence="2">cv. Yugu1</strain>
    </source>
</reference>
<proteinExistence type="predicted"/>
<dbReference type="Gramene" id="KQL15153">
    <property type="protein sequence ID" value="KQL15153"/>
    <property type="gene ID" value="SETIT_025670mg"/>
</dbReference>
<keyword evidence="2" id="KW-1185">Reference proteome</keyword>
<organism evidence="1 2">
    <name type="scientific">Setaria italica</name>
    <name type="common">Foxtail millet</name>
    <name type="synonym">Panicum italicum</name>
    <dbReference type="NCBI Taxonomy" id="4555"/>
    <lineage>
        <taxon>Eukaryota</taxon>
        <taxon>Viridiplantae</taxon>
        <taxon>Streptophyta</taxon>
        <taxon>Embryophyta</taxon>
        <taxon>Tracheophyta</taxon>
        <taxon>Spermatophyta</taxon>
        <taxon>Magnoliopsida</taxon>
        <taxon>Liliopsida</taxon>
        <taxon>Poales</taxon>
        <taxon>Poaceae</taxon>
        <taxon>PACMAD clade</taxon>
        <taxon>Panicoideae</taxon>
        <taxon>Panicodae</taxon>
        <taxon>Paniceae</taxon>
        <taxon>Cenchrinae</taxon>
        <taxon>Setaria</taxon>
    </lineage>
</organism>
<name>K3ZGG8_SETIT</name>
<evidence type="ECO:0000313" key="1">
    <source>
        <dbReference type="EnsemblPlants" id="KQL15153"/>
    </source>
</evidence>
<dbReference type="EnsemblPlants" id="KQL15153">
    <property type="protein sequence ID" value="KQL15153"/>
    <property type="gene ID" value="SETIT_025670mg"/>
</dbReference>
<dbReference type="Proteomes" id="UP000004995">
    <property type="component" value="Unassembled WGS sequence"/>
</dbReference>
<dbReference type="InParanoid" id="K3ZGG8"/>
<dbReference type="EMBL" id="AGNK02001663">
    <property type="status" value="NOT_ANNOTATED_CDS"/>
    <property type="molecule type" value="Genomic_DNA"/>
</dbReference>